<feature type="compositionally biased region" description="Basic and acidic residues" evidence="1">
    <location>
        <begin position="41"/>
        <end position="65"/>
    </location>
</feature>
<proteinExistence type="predicted"/>
<dbReference type="EMBL" id="FUIG01000042">
    <property type="protein sequence ID" value="SJM33252.1"/>
    <property type="molecule type" value="Genomic_DNA"/>
</dbReference>
<evidence type="ECO:0000256" key="1">
    <source>
        <dbReference type="SAM" id="MobiDB-lite"/>
    </source>
</evidence>
<gene>
    <name evidence="2" type="ORF">BQ8482_340148</name>
</gene>
<feature type="region of interest" description="Disordered" evidence="1">
    <location>
        <begin position="37"/>
        <end position="65"/>
    </location>
</feature>
<evidence type="ECO:0000313" key="2">
    <source>
        <dbReference type="EMBL" id="SJM33252.1"/>
    </source>
</evidence>
<accession>A0A2P9AQ86</accession>
<reference evidence="3" key="1">
    <citation type="submission" date="2016-12" db="EMBL/GenBank/DDBJ databases">
        <authorList>
            <person name="Brunel B."/>
        </authorList>
    </citation>
    <scope>NUCLEOTIDE SEQUENCE [LARGE SCALE GENOMIC DNA]</scope>
</reference>
<dbReference type="AlphaFoldDB" id="A0A2P9AQ86"/>
<evidence type="ECO:0000313" key="3">
    <source>
        <dbReference type="Proteomes" id="UP000245698"/>
    </source>
</evidence>
<organism evidence="2 3">
    <name type="scientific">Mesorhizobium delmotii</name>
    <dbReference type="NCBI Taxonomy" id="1631247"/>
    <lineage>
        <taxon>Bacteria</taxon>
        <taxon>Pseudomonadati</taxon>
        <taxon>Pseudomonadota</taxon>
        <taxon>Alphaproteobacteria</taxon>
        <taxon>Hyphomicrobiales</taxon>
        <taxon>Phyllobacteriaceae</taxon>
        <taxon>Mesorhizobium</taxon>
    </lineage>
</organism>
<keyword evidence="3" id="KW-1185">Reference proteome</keyword>
<name>A0A2P9AQ86_9HYPH</name>
<sequence>MADHNNARETGATKYPAKRVLIPLTDFLRMPLETEAAQRNWVDEPPRPSERQDAPVRWPKHDDSP</sequence>
<protein>
    <submittedName>
        <fullName evidence="2">Uncharacterized protein</fullName>
    </submittedName>
</protein>
<dbReference type="Proteomes" id="UP000245698">
    <property type="component" value="Unassembled WGS sequence"/>
</dbReference>